<feature type="binding site" evidence="8">
    <location>
        <position position="427"/>
    </location>
    <ligand>
        <name>[4Fe-4S] cluster</name>
        <dbReference type="ChEBI" id="CHEBI:49883"/>
        <label>2</label>
    </ligand>
</feature>
<evidence type="ECO:0000256" key="3">
    <source>
        <dbReference type="ARBA" id="ARBA00022723"/>
    </source>
</evidence>
<feature type="compositionally biased region" description="Polar residues" evidence="10">
    <location>
        <begin position="715"/>
        <end position="732"/>
    </location>
</feature>
<dbReference type="RefSeq" id="WP_353301892.1">
    <property type="nucleotide sequence ID" value="NZ_BAABWN010000003.1"/>
</dbReference>
<dbReference type="Pfam" id="PF12838">
    <property type="entry name" value="Fer4_7"/>
    <property type="match status" value="1"/>
</dbReference>
<feature type="binding site" evidence="8">
    <location>
        <position position="424"/>
    </location>
    <ligand>
        <name>[4Fe-4S] cluster</name>
        <dbReference type="ChEBI" id="CHEBI:49883"/>
        <label>2</label>
    </ligand>
</feature>
<dbReference type="SUPFAM" id="SSF46548">
    <property type="entry name" value="alpha-helical ferredoxin"/>
    <property type="match status" value="1"/>
</dbReference>
<accession>A0ABQ0A6A0</accession>
<dbReference type="InterPro" id="IPR019554">
    <property type="entry name" value="Soluble_ligand-bd"/>
</dbReference>
<evidence type="ECO:0000313" key="13">
    <source>
        <dbReference type="Proteomes" id="UP001465153"/>
    </source>
</evidence>
<dbReference type="Proteomes" id="UP001465153">
    <property type="component" value="Unassembled WGS sequence"/>
</dbReference>
<feature type="domain" description="4Fe-4S ferredoxin-type" evidence="11">
    <location>
        <begin position="375"/>
        <end position="405"/>
    </location>
</feature>
<feature type="region of interest" description="Disordered" evidence="10">
    <location>
        <begin position="770"/>
        <end position="811"/>
    </location>
</feature>
<feature type="compositionally biased region" description="Basic and acidic residues" evidence="10">
    <location>
        <begin position="481"/>
        <end position="504"/>
    </location>
</feature>
<dbReference type="Gene3D" id="3.40.50.11540">
    <property type="entry name" value="NADH-ubiquinone oxidoreductase 51kDa subunit"/>
    <property type="match status" value="1"/>
</dbReference>
<feature type="binding site" evidence="8">
    <location>
        <position position="391"/>
    </location>
    <ligand>
        <name>[4Fe-4S] cluster</name>
        <dbReference type="ChEBI" id="CHEBI:49883"/>
        <label>1</label>
    </ligand>
</feature>
<dbReference type="PANTHER" id="PTHR43034:SF2">
    <property type="entry name" value="ION-TRANSLOCATING OXIDOREDUCTASE COMPLEX SUBUNIT C"/>
    <property type="match status" value="1"/>
</dbReference>
<sequence length="872" mass="94287">MTAKPITTELIATSAQHARKIFPIAGGVHPPQNKSQSLQRPLVSARLPEKVILPLAQHIGAPAKPLVAVGERVLTGQLVAEAKGFVSANIHASISGTVESIEELPIPHPSGLTGPCIIIHSDGKDEKAAQDECENYMELGREELIEKIRSAGLIGMGGAGFPTSVKLAGQAPIEHLIINGTECEPYITADDILMRNYPYEIIHGVELLAHLLGNPKDIVIGLEENKPEALAALRDAAMGTNIQVVSFPCQYPSGGEKQLIQRLTGKEVPSGKLPIHVGAVVQNIGTTYSAYRAVRYGEPLIKRITTIVGDALEHSGNIEARIGTPVSDLLDQFGFKAKKSSQLIMGGPMMGFVIPNADVPVLKTTNCIIAPSKKEMPPVTPAQACIRCGMCAEACPAQLLPQQLYWYARSDDHEKLLTHNLFDCIECGACSYVCPSHIPLVQYYRAAKGAIRTEREEKAKSDRSRKRFEFKQERIAKAEAEKEAKRLARQKAAQEAKKKLEEQKAQSGSSEATPTKPAAPKVEDERARLERTLASAQTRLESAKNKHQEAVAENSDRVEQLAAKVKQAETRVEDAKSKLAALETAPANTSADNSQASAPTSSSTNADNPVEKAIAKAMAKQSMSPYEKVKSSVESLTNRLEKAQQKHAQAVSDGGDNIDALALGVEKLKEKLDAAQQELKELAPDEPAKEVAQKKELDPAQAAIEKAKAKALAKQSMSPYEKAQSSVESLTNRLEKAQQKHAQAVSDGSENVDALALGVEKLKEKLNAAQQELKELAPKEPAKEADQKEKLDPAQAAIERAKAKAAANAQLTPKEKLANQIESLKTRIGKAQTKYDTAVEENSDNQEALSLGLNKLKQKLEATEKELAELEE</sequence>
<keyword evidence="7 8" id="KW-0411">Iron-sulfur</keyword>
<dbReference type="EC" id="7.-.-.-" evidence="8"/>
<feature type="compositionally biased region" description="Low complexity" evidence="10">
    <location>
        <begin position="794"/>
        <end position="809"/>
    </location>
</feature>
<dbReference type="SUPFAM" id="SSF142019">
    <property type="entry name" value="Nqo1 FMN-binding domain-like"/>
    <property type="match status" value="1"/>
</dbReference>
<evidence type="ECO:0000313" key="12">
    <source>
        <dbReference type="EMBL" id="GAA6167178.1"/>
    </source>
</evidence>
<evidence type="ECO:0000256" key="8">
    <source>
        <dbReference type="HAMAP-Rule" id="MF_00461"/>
    </source>
</evidence>
<dbReference type="Pfam" id="PF01512">
    <property type="entry name" value="Complex1_51K"/>
    <property type="match status" value="1"/>
</dbReference>
<comment type="caution">
    <text evidence="12">The sequence shown here is derived from an EMBL/GenBank/DDBJ whole genome shotgun (WGS) entry which is preliminary data.</text>
</comment>
<feature type="region of interest" description="Disordered" evidence="10">
    <location>
        <begin position="539"/>
        <end position="630"/>
    </location>
</feature>
<proteinExistence type="inferred from homology"/>
<evidence type="ECO:0000256" key="10">
    <source>
        <dbReference type="SAM" id="MobiDB-lite"/>
    </source>
</evidence>
<evidence type="ECO:0000256" key="2">
    <source>
        <dbReference type="ARBA" id="ARBA00022485"/>
    </source>
</evidence>
<comment type="subunit">
    <text evidence="8">The complex is composed of six subunits: RnfA, RnfB, RnfC, RnfD, RnfE and RnfG.</text>
</comment>
<name>A0ABQ0A6A0_9GAMM</name>
<dbReference type="HAMAP" id="MF_00461">
    <property type="entry name" value="RsxC_RnfC"/>
    <property type="match status" value="1"/>
</dbReference>
<keyword evidence="3 8" id="KW-0479">Metal-binding</keyword>
<evidence type="ECO:0000259" key="11">
    <source>
        <dbReference type="PROSITE" id="PS51379"/>
    </source>
</evidence>
<dbReference type="Pfam" id="PF13375">
    <property type="entry name" value="RnfC_N"/>
    <property type="match status" value="1"/>
</dbReference>
<dbReference type="InterPro" id="IPR010208">
    <property type="entry name" value="Ion_transpt_RnfC/RsxC"/>
</dbReference>
<keyword evidence="2 8" id="KW-0004">4Fe-4S</keyword>
<feature type="compositionally biased region" description="Basic and acidic residues" evidence="10">
    <location>
        <begin position="770"/>
        <end position="792"/>
    </location>
</feature>
<dbReference type="Gene3D" id="3.30.70.20">
    <property type="match status" value="1"/>
</dbReference>
<dbReference type="NCBIfam" id="NF003454">
    <property type="entry name" value="PRK05035.1"/>
    <property type="match status" value="1"/>
</dbReference>
<keyword evidence="8" id="KW-1278">Translocase</keyword>
<keyword evidence="8" id="KW-0472">Membrane</keyword>
<feature type="compositionally biased region" description="Basic and acidic residues" evidence="10">
    <location>
        <begin position="541"/>
        <end position="559"/>
    </location>
</feature>
<keyword evidence="5 8" id="KW-0249">Electron transport</keyword>
<dbReference type="Pfam" id="PF10531">
    <property type="entry name" value="SLBB"/>
    <property type="match status" value="1"/>
</dbReference>
<keyword evidence="4 8" id="KW-0677">Repeat</keyword>
<feature type="binding site" evidence="8">
    <location>
        <position position="434"/>
    </location>
    <ligand>
        <name>[4Fe-4S] cluster</name>
        <dbReference type="ChEBI" id="CHEBI:49883"/>
        <label>1</label>
    </ligand>
</feature>
<protein>
    <recommendedName>
        <fullName evidence="8">Ion-translocating oxidoreductase complex subunit C</fullName>
        <ecNumber evidence="8">7.-.-.-</ecNumber>
    </recommendedName>
    <alternativeName>
        <fullName evidence="8">Rnf electron transport complex subunit C</fullName>
    </alternativeName>
</protein>
<keyword evidence="1 8" id="KW-0813">Transport</keyword>
<feature type="compositionally biased region" description="Polar residues" evidence="10">
    <location>
        <begin position="586"/>
        <end position="607"/>
    </location>
</feature>
<keyword evidence="6 8" id="KW-0408">Iron</keyword>
<feature type="region of interest" description="Disordered" evidence="10">
    <location>
        <begin position="713"/>
        <end position="749"/>
    </location>
</feature>
<comment type="function">
    <text evidence="8">Part of a membrane-bound complex that couples electron transfer with translocation of ions across the membrane.</text>
</comment>
<feature type="binding site" evidence="8">
    <location>
        <position position="385"/>
    </location>
    <ligand>
        <name>[4Fe-4S] cluster</name>
        <dbReference type="ChEBI" id="CHEBI:49883"/>
        <label>1</label>
    </ligand>
</feature>
<feature type="binding site" evidence="8">
    <location>
        <position position="395"/>
    </location>
    <ligand>
        <name>[4Fe-4S] cluster</name>
        <dbReference type="ChEBI" id="CHEBI:49883"/>
        <label>2</label>
    </ligand>
</feature>
<comment type="subcellular location">
    <subcellularLocation>
        <location evidence="8">Cell inner membrane</location>
        <topology evidence="8">Peripheral membrane protein</topology>
    </subcellularLocation>
</comment>
<feature type="region of interest" description="Disordered" evidence="10">
    <location>
        <begin position="481"/>
        <end position="526"/>
    </location>
</feature>
<dbReference type="InterPro" id="IPR017900">
    <property type="entry name" value="4Fe4S_Fe_S_CS"/>
</dbReference>
<keyword evidence="9" id="KW-0175">Coiled coil</keyword>
<dbReference type="NCBIfam" id="TIGR01945">
    <property type="entry name" value="rnfC"/>
    <property type="match status" value="1"/>
</dbReference>
<feature type="binding site" evidence="8">
    <location>
        <position position="388"/>
    </location>
    <ligand>
        <name>[4Fe-4S] cluster</name>
        <dbReference type="ChEBI" id="CHEBI:49883"/>
        <label>1</label>
    </ligand>
</feature>
<feature type="domain" description="4Fe-4S ferredoxin-type" evidence="11">
    <location>
        <begin position="415"/>
        <end position="444"/>
    </location>
</feature>
<feature type="binding site" evidence="8">
    <location>
        <position position="430"/>
    </location>
    <ligand>
        <name>[4Fe-4S] cluster</name>
        <dbReference type="ChEBI" id="CHEBI:49883"/>
        <label>2</label>
    </ligand>
</feature>
<dbReference type="PANTHER" id="PTHR43034">
    <property type="entry name" value="ION-TRANSLOCATING OXIDOREDUCTASE COMPLEX SUBUNIT C"/>
    <property type="match status" value="1"/>
</dbReference>
<comment type="cofactor">
    <cofactor evidence="8">
        <name>[4Fe-4S] cluster</name>
        <dbReference type="ChEBI" id="CHEBI:49883"/>
    </cofactor>
    <text evidence="8">Binds 2 [4Fe-4S] clusters per subunit.</text>
</comment>
<dbReference type="EMBL" id="BAABWN010000003">
    <property type="protein sequence ID" value="GAA6167178.1"/>
    <property type="molecule type" value="Genomic_DNA"/>
</dbReference>
<keyword evidence="13" id="KW-1185">Reference proteome</keyword>
<evidence type="ECO:0000256" key="4">
    <source>
        <dbReference type="ARBA" id="ARBA00022737"/>
    </source>
</evidence>
<gene>
    <name evidence="12" type="primary">rsxC</name>
    <name evidence="8" type="synonym">rnfC</name>
    <name evidence="12" type="ORF">NBRC116591_09880</name>
</gene>
<keyword evidence="8" id="KW-1003">Cell membrane</keyword>
<dbReference type="InterPro" id="IPR026902">
    <property type="entry name" value="RnfC_N"/>
</dbReference>
<evidence type="ECO:0000256" key="9">
    <source>
        <dbReference type="SAM" id="Coils"/>
    </source>
</evidence>
<dbReference type="PROSITE" id="PS51379">
    <property type="entry name" value="4FE4S_FER_2"/>
    <property type="match status" value="2"/>
</dbReference>
<dbReference type="InterPro" id="IPR017896">
    <property type="entry name" value="4Fe4S_Fe-S-bd"/>
</dbReference>
<feature type="coiled-coil region" evidence="9">
    <location>
        <begin position="814"/>
        <end position="866"/>
    </location>
</feature>
<dbReference type="PROSITE" id="PS00198">
    <property type="entry name" value="4FE4S_FER_1"/>
    <property type="match status" value="1"/>
</dbReference>
<keyword evidence="8" id="KW-0997">Cell inner membrane</keyword>
<dbReference type="InterPro" id="IPR011538">
    <property type="entry name" value="Nuo51_FMN-bd"/>
</dbReference>
<organism evidence="12 13">
    <name type="scientific">Sessilibacter corallicola</name>
    <dbReference type="NCBI Taxonomy" id="2904075"/>
    <lineage>
        <taxon>Bacteria</taxon>
        <taxon>Pseudomonadati</taxon>
        <taxon>Pseudomonadota</taxon>
        <taxon>Gammaproteobacteria</taxon>
        <taxon>Cellvibrionales</taxon>
        <taxon>Cellvibrionaceae</taxon>
        <taxon>Sessilibacter</taxon>
    </lineage>
</organism>
<dbReference type="InterPro" id="IPR037225">
    <property type="entry name" value="Nuo51_FMN-bd_sf"/>
</dbReference>
<feature type="compositionally biased region" description="Basic and acidic residues" evidence="10">
    <location>
        <begin position="566"/>
        <end position="577"/>
    </location>
</feature>
<evidence type="ECO:0000256" key="1">
    <source>
        <dbReference type="ARBA" id="ARBA00022448"/>
    </source>
</evidence>
<comment type="similarity">
    <text evidence="8">Belongs to the 4Fe4S bacterial-type ferredoxin family. RnfC subfamily.</text>
</comment>
<evidence type="ECO:0000256" key="5">
    <source>
        <dbReference type="ARBA" id="ARBA00022982"/>
    </source>
</evidence>
<reference evidence="12 13" key="1">
    <citation type="submission" date="2024-04" db="EMBL/GenBank/DDBJ databases">
        <title>Draft genome sequence of Sessilibacter corallicola NBRC 116591.</title>
        <authorList>
            <person name="Miyakawa T."/>
            <person name="Kusuya Y."/>
            <person name="Miura T."/>
        </authorList>
    </citation>
    <scope>NUCLEOTIDE SEQUENCE [LARGE SCALE GENOMIC DNA]</scope>
    <source>
        <strain evidence="12 13">KU-00831-HH</strain>
    </source>
</reference>
<evidence type="ECO:0000256" key="7">
    <source>
        <dbReference type="ARBA" id="ARBA00023014"/>
    </source>
</evidence>
<evidence type="ECO:0000256" key="6">
    <source>
        <dbReference type="ARBA" id="ARBA00023004"/>
    </source>
</evidence>